<organism evidence="2 3">
    <name type="scientific">Ophiocordyceps camponoti-rufipedis</name>
    <dbReference type="NCBI Taxonomy" id="2004952"/>
    <lineage>
        <taxon>Eukaryota</taxon>
        <taxon>Fungi</taxon>
        <taxon>Dikarya</taxon>
        <taxon>Ascomycota</taxon>
        <taxon>Pezizomycotina</taxon>
        <taxon>Sordariomycetes</taxon>
        <taxon>Hypocreomycetidae</taxon>
        <taxon>Hypocreales</taxon>
        <taxon>Ophiocordycipitaceae</taxon>
        <taxon>Ophiocordyceps</taxon>
    </lineage>
</organism>
<dbReference type="NCBIfam" id="TIGR01668">
    <property type="entry name" value="YqeG_hyp_ppase"/>
    <property type="match status" value="1"/>
</dbReference>
<dbReference type="OrthoDB" id="198652at2759"/>
<gene>
    <name evidence="2" type="ORF">CDD80_2194</name>
</gene>
<dbReference type="AlphaFoldDB" id="A0A2C5Z1J6"/>
<dbReference type="Gene3D" id="3.40.50.1000">
    <property type="entry name" value="HAD superfamily/HAD-like"/>
    <property type="match status" value="1"/>
</dbReference>
<proteinExistence type="predicted"/>
<keyword evidence="3" id="KW-1185">Reference proteome</keyword>
<reference evidence="2 3" key="1">
    <citation type="submission" date="2017-06" db="EMBL/GenBank/DDBJ databases">
        <title>Ant-infecting Ophiocordyceps genomes reveal a high diversity of potential behavioral manipulation genes and a possible major role for enterotoxins.</title>
        <authorList>
            <person name="De Bekker C."/>
            <person name="Evans H.C."/>
            <person name="Brachmann A."/>
            <person name="Hughes D.P."/>
        </authorList>
    </citation>
    <scope>NUCLEOTIDE SEQUENCE [LARGE SCALE GENOMIC DNA]</scope>
    <source>
        <strain evidence="2 3">Map16</strain>
    </source>
</reference>
<comment type="caution">
    <text evidence="2">The sequence shown here is derived from an EMBL/GenBank/DDBJ whole genome shotgun (WGS) entry which is preliminary data.</text>
</comment>
<dbReference type="InterPro" id="IPR027706">
    <property type="entry name" value="PGP_Pase"/>
</dbReference>
<dbReference type="EMBL" id="NJES01000203">
    <property type="protein sequence ID" value="PHH75675.1"/>
    <property type="molecule type" value="Genomic_DNA"/>
</dbReference>
<sequence length="431" mass="46812">MNPNVSASFNVWRLLLKPGLCLPHHTAATFNDLPIPLDAALRGNDREAIIKAVVLDKDDCFASPNANQVHEPYKQHFEALKRAYPGRRLLVVSNTAGAASWDSGLKQAADVERNTGVAVLAHSVKKPGCGSEIMAYFRSHPETGVTDASEVAVVGDRLMTDVMMANMMGSWAFWIKDGVVPLTRKSFGSASSGSHRSWCKLQAACSDEQMTLAGGYSDSRESRTKFRDRIWDKNEEEHFWNTIVPKSPVAADGKGLQMSWVALAEEMRNKFGGSRRNYTWLMLYEHWYQNARTGHSSPHGRHLVAEYKRQIATCVKPAVIMKPVNKPATKPVNKTAARRSATAGRTRVVKRSAQRPSASCGRTRPLVGESAAVKADIDGGLQGPTCAPRPAPTNPGFHGSFVVHGSAVGPQAWIPGLISEGPGYGSSASVL</sequence>
<dbReference type="GO" id="GO:0008962">
    <property type="term" value="F:phosphatidylglycerophosphatase activity"/>
    <property type="evidence" value="ECO:0007669"/>
    <property type="project" value="InterPro"/>
</dbReference>
<feature type="region of interest" description="Disordered" evidence="1">
    <location>
        <begin position="329"/>
        <end position="365"/>
    </location>
</feature>
<dbReference type="InterPro" id="IPR023214">
    <property type="entry name" value="HAD_sf"/>
</dbReference>
<dbReference type="Proteomes" id="UP000226431">
    <property type="component" value="Unassembled WGS sequence"/>
</dbReference>
<dbReference type="STRING" id="2004952.A0A2C5Z1J6"/>
<protein>
    <submittedName>
        <fullName evidence="2">Uncharacterized protein</fullName>
    </submittedName>
</protein>
<evidence type="ECO:0000313" key="2">
    <source>
        <dbReference type="EMBL" id="PHH75675.1"/>
    </source>
</evidence>
<dbReference type="SUPFAM" id="SSF56784">
    <property type="entry name" value="HAD-like"/>
    <property type="match status" value="1"/>
</dbReference>
<dbReference type="Pfam" id="PF09419">
    <property type="entry name" value="PGP_phosphatase"/>
    <property type="match status" value="1"/>
</dbReference>
<dbReference type="InterPro" id="IPR036412">
    <property type="entry name" value="HAD-like_sf"/>
</dbReference>
<accession>A0A2C5Z1J6</accession>
<name>A0A2C5Z1J6_9HYPO</name>
<dbReference type="InterPro" id="IPR010021">
    <property type="entry name" value="PGPP1/Gep4"/>
</dbReference>
<evidence type="ECO:0000256" key="1">
    <source>
        <dbReference type="SAM" id="MobiDB-lite"/>
    </source>
</evidence>
<dbReference type="FunFam" id="3.40.50.1000:FF:000165">
    <property type="entry name" value="HAD superfamily phosphatase"/>
    <property type="match status" value="1"/>
</dbReference>
<evidence type="ECO:0000313" key="3">
    <source>
        <dbReference type="Proteomes" id="UP000226431"/>
    </source>
</evidence>